<feature type="compositionally biased region" description="Acidic residues" evidence="2">
    <location>
        <begin position="1412"/>
        <end position="1423"/>
    </location>
</feature>
<dbReference type="InterPro" id="IPR000719">
    <property type="entry name" value="Prot_kinase_dom"/>
</dbReference>
<feature type="region of interest" description="Disordered" evidence="2">
    <location>
        <begin position="343"/>
        <end position="377"/>
    </location>
</feature>
<dbReference type="GO" id="GO:0005524">
    <property type="term" value="F:ATP binding"/>
    <property type="evidence" value="ECO:0007669"/>
    <property type="project" value="InterPro"/>
</dbReference>
<feature type="region of interest" description="Disordered" evidence="2">
    <location>
        <begin position="711"/>
        <end position="819"/>
    </location>
</feature>
<evidence type="ECO:0000256" key="2">
    <source>
        <dbReference type="SAM" id="MobiDB-lite"/>
    </source>
</evidence>
<dbReference type="RefSeq" id="XP_025380717.1">
    <property type="nucleotide sequence ID" value="XM_025523370.1"/>
</dbReference>
<proteinExistence type="inferred from homology"/>
<feature type="compositionally biased region" description="Low complexity" evidence="2">
    <location>
        <begin position="1011"/>
        <end position="1031"/>
    </location>
</feature>
<feature type="compositionally biased region" description="Polar residues" evidence="2">
    <location>
        <begin position="1086"/>
        <end position="1105"/>
    </location>
</feature>
<sequence length="1459" mass="155982">MSVNQRWAERHARIVDFVTKDDVRAARSRALSAAQKLVHNDDTAASALAANQASQRIIDESSNAEQLSIEVDESLAVLWSAPKQGVDPCQARRDAMPSLAAISSTHLTDSSRDLSPLASLESNSLGTVEVVRCRMDRKIYVLKSMTKGAAKRCYKTTSPMTERRLLAAARDEKARAVAPKLVASFQSPASLHIVLEYCPAGDLYNFLESAGQADLTNEARNPSGGLLAERYIRSYARDMVAAIAWLHDCGFMHRDIKPGNWLFDRSGHLLLCDLASAAPFSTFRNIPSSATLAELDAAAAPAEQRRILYRHCTLVGTADYIAPEVFWAAEMLGARASRLNESTRLEDTVEDDAGEGRDDDDDDDEPPPDGPGPHGPECDWWSVGVVIFEMTYKRLPFFAKGVAQTYDMIKNHERHFHLDTWVKCSPDLKDLLCRLITGPQQRLGFFSSREVQSHPYFANVDWNKPWEGDAAPFIPNVESFSDGSASSHLQEISVLHSPGHKTPYRGLDPDTASSIRSRPDFAAMWAGDSSDFPAFPNSVDLSPRGAASMPPTANDEVTEDQGDDTTVTVTSSSPSARAHAHVLARAADPKADELSSESTSLLEAQWSNFDPLWIGFSYVPDRDAFAAADDELGLSSPARPSPLSSPLGEGFKSPDVAEQWTWQPHAAPTASTPYHKATEPYATILPTPLPMPVSTPYHGTVPRSLHRHAIETASRTKGGTDAAGRPFVTPLRKNSLPNISSASAAFHTPMPTSDPTRRTPASPYPFPLAPSVSRPRATPAVASLKRNDLERARSASASYGATSGEGSDSRCSGGTNAKRDISEREAWKEMEAAVLRSVRKPRQAAVTHAAAPVASRRPPMVHAATDTVLQKQDLVTGSSGGSSGVISTSLADRAERKEAGATSQAPGRLMRKASAFGFGGLGGALRAKRPQLPRFLSDRTSKQQEKQPQLAPLDTSLRSPMRKGDRRASAAPIASPASSTASDTTALSSSTIDSSQASPSSSRLRFFPQRSKSSTSSSGTGDAPATSSSSSLAVPGMPKLQKRRSARQLLLKAQERATPTKPTRALSPLMSGPISLDSQGDRSAEASGSSSNHQLPPASGSTSSLPVLGGPLAPQLVGQGRRKSVTDAGGAAPQSSSDDVISSPTAPRSSKQLPRMPASAPVGQVLVLQREETTRTMRRRDSREMLSRYRQGIPTSDDEDEGQKSEDTRKGANKKLPTLRHQTSSSTVSVGGVGGVGVGGGGGATITLSSPSLPTFPDAFGGAPAAQDENHIPSSSSVGLSRRTSGLLNTNTGKPMRRSSMIPLVARPAPEATRAKGPSPLQHPHPQGGVKARSSTDFTFMKDKREETLAAARRPFEKTNSYDAKALAAKRAGNGPLASRFSAANVLPPESISSAATSQQARRWKEKAASSEDVEELGGELGDESGAMEGLGMRHRALQTSLDGVEGRLMRLKLRLRDE</sequence>
<dbReference type="Gene3D" id="1.10.510.10">
    <property type="entry name" value="Transferase(Phosphotransferase) domain 1"/>
    <property type="match status" value="1"/>
</dbReference>
<feature type="compositionally biased region" description="Polar residues" evidence="2">
    <location>
        <begin position="1391"/>
        <end position="1401"/>
    </location>
</feature>
<dbReference type="SMART" id="SM00220">
    <property type="entry name" value="S_TKc"/>
    <property type="match status" value="1"/>
</dbReference>
<feature type="compositionally biased region" description="Low complexity" evidence="2">
    <location>
        <begin position="565"/>
        <end position="576"/>
    </location>
</feature>
<feature type="compositionally biased region" description="Low complexity" evidence="2">
    <location>
        <begin position="969"/>
        <end position="1002"/>
    </location>
</feature>
<dbReference type="GO" id="GO:0004674">
    <property type="term" value="F:protein serine/threonine kinase activity"/>
    <property type="evidence" value="ECO:0007669"/>
    <property type="project" value="UniProtKB-EC"/>
</dbReference>
<evidence type="ECO:0000256" key="1">
    <source>
        <dbReference type="ARBA" id="ARBA00038271"/>
    </source>
</evidence>
<dbReference type="GO" id="GO:0031032">
    <property type="term" value="P:actomyosin structure organization"/>
    <property type="evidence" value="ECO:0007669"/>
    <property type="project" value="TreeGrafter"/>
</dbReference>
<feature type="region of interest" description="Disordered" evidence="2">
    <location>
        <begin position="536"/>
        <end position="576"/>
    </location>
</feature>
<keyword evidence="5" id="KW-1185">Reference proteome</keyword>
<feature type="compositionally biased region" description="Polar residues" evidence="2">
    <location>
        <begin position="795"/>
        <end position="815"/>
    </location>
</feature>
<dbReference type="GO" id="GO:0005737">
    <property type="term" value="C:cytoplasm"/>
    <property type="evidence" value="ECO:0007669"/>
    <property type="project" value="TreeGrafter"/>
</dbReference>
<dbReference type="STRING" id="215250.A0A316YW75"/>
<dbReference type="SUPFAM" id="SSF56112">
    <property type="entry name" value="Protein kinase-like (PK-like)"/>
    <property type="match status" value="1"/>
</dbReference>
<feature type="compositionally biased region" description="Polar residues" evidence="2">
    <location>
        <begin position="1133"/>
        <end position="1152"/>
    </location>
</feature>
<feature type="region of interest" description="Disordered" evidence="2">
    <location>
        <begin position="937"/>
        <end position="1233"/>
    </location>
</feature>
<dbReference type="PANTHER" id="PTHR22988">
    <property type="entry name" value="MYOTONIC DYSTROPHY S/T KINASE-RELATED"/>
    <property type="match status" value="1"/>
</dbReference>
<dbReference type="EMBL" id="KZ819634">
    <property type="protein sequence ID" value="PWN93519.1"/>
    <property type="molecule type" value="Genomic_DNA"/>
</dbReference>
<evidence type="ECO:0000313" key="5">
    <source>
        <dbReference type="Proteomes" id="UP000245768"/>
    </source>
</evidence>
<feature type="compositionally biased region" description="Acidic residues" evidence="2">
    <location>
        <begin position="348"/>
        <end position="367"/>
    </location>
</feature>
<organism evidence="4 5">
    <name type="scientific">Acaromyces ingoldii</name>
    <dbReference type="NCBI Taxonomy" id="215250"/>
    <lineage>
        <taxon>Eukaryota</taxon>
        <taxon>Fungi</taxon>
        <taxon>Dikarya</taxon>
        <taxon>Basidiomycota</taxon>
        <taxon>Ustilaginomycotina</taxon>
        <taxon>Exobasidiomycetes</taxon>
        <taxon>Exobasidiales</taxon>
        <taxon>Cryptobasidiaceae</taxon>
        <taxon>Acaromyces</taxon>
    </lineage>
</organism>
<dbReference type="PANTHER" id="PTHR22988:SF75">
    <property type="entry name" value="MYOSIN-16-LIKE"/>
    <property type="match status" value="1"/>
</dbReference>
<feature type="compositionally biased region" description="Basic and acidic residues" evidence="2">
    <location>
        <begin position="1169"/>
        <end position="1187"/>
    </location>
</feature>
<evidence type="ECO:0000259" key="3">
    <source>
        <dbReference type="PROSITE" id="PS50011"/>
    </source>
</evidence>
<accession>A0A316YW75</accession>
<feature type="domain" description="Protein kinase" evidence="3">
    <location>
        <begin position="114"/>
        <end position="457"/>
    </location>
</feature>
<dbReference type="Pfam" id="PF00069">
    <property type="entry name" value="Pkinase"/>
    <property type="match status" value="2"/>
</dbReference>
<feature type="region of interest" description="Disordered" evidence="2">
    <location>
        <begin position="872"/>
        <end position="908"/>
    </location>
</feature>
<dbReference type="GeneID" id="37045286"/>
<dbReference type="OrthoDB" id="3359639at2759"/>
<dbReference type="InParanoid" id="A0A316YW75"/>
<comment type="similarity">
    <text evidence="1">Belongs to the protein kinase superfamily. STE Ser/Thr protein kinase family. COT1 subfamily.</text>
</comment>
<dbReference type="PROSITE" id="PS50011">
    <property type="entry name" value="PROTEIN_KINASE_DOM"/>
    <property type="match status" value="1"/>
</dbReference>
<dbReference type="Gene3D" id="3.30.200.20">
    <property type="entry name" value="Phosphorylase Kinase, domain 1"/>
    <property type="match status" value="1"/>
</dbReference>
<dbReference type="InterPro" id="IPR050839">
    <property type="entry name" value="Rho-assoc_Ser/Thr_Kinase"/>
</dbReference>
<name>A0A316YW75_9BASI</name>
<feature type="region of interest" description="Disordered" evidence="2">
    <location>
        <begin position="1391"/>
        <end position="1428"/>
    </location>
</feature>
<reference evidence="4 5" key="1">
    <citation type="journal article" date="2018" name="Mol. Biol. Evol.">
        <title>Broad Genomic Sampling Reveals a Smut Pathogenic Ancestry of the Fungal Clade Ustilaginomycotina.</title>
        <authorList>
            <person name="Kijpornyongpan T."/>
            <person name="Mondo S.J."/>
            <person name="Barry K."/>
            <person name="Sandor L."/>
            <person name="Lee J."/>
            <person name="Lipzen A."/>
            <person name="Pangilinan J."/>
            <person name="LaButti K."/>
            <person name="Hainaut M."/>
            <person name="Henrissat B."/>
            <person name="Grigoriev I.V."/>
            <person name="Spatafora J.W."/>
            <person name="Aime M.C."/>
        </authorList>
    </citation>
    <scope>NUCLEOTIDE SEQUENCE [LARGE SCALE GENOMIC DNA]</scope>
    <source>
        <strain evidence="4 5">MCA 4198</strain>
    </source>
</reference>
<feature type="compositionally biased region" description="Low complexity" evidence="2">
    <location>
        <begin position="1274"/>
        <end position="1288"/>
    </location>
</feature>
<gene>
    <name evidence="4" type="ORF">FA10DRAFT_277317</name>
</gene>
<evidence type="ECO:0000313" key="4">
    <source>
        <dbReference type="EMBL" id="PWN93519.1"/>
    </source>
</evidence>
<dbReference type="InterPro" id="IPR011009">
    <property type="entry name" value="Kinase-like_dom_sf"/>
</dbReference>
<dbReference type="Proteomes" id="UP000245768">
    <property type="component" value="Unassembled WGS sequence"/>
</dbReference>
<dbReference type="GO" id="GO:0005856">
    <property type="term" value="C:cytoskeleton"/>
    <property type="evidence" value="ECO:0007669"/>
    <property type="project" value="TreeGrafter"/>
</dbReference>
<protein>
    <recommendedName>
        <fullName evidence="3">Protein kinase domain-containing protein</fullName>
    </recommendedName>
</protein>
<feature type="region of interest" description="Disordered" evidence="2">
    <location>
        <begin position="1261"/>
        <end position="1340"/>
    </location>
</feature>